<keyword evidence="7 8" id="KW-0472">Membrane</keyword>
<gene>
    <name evidence="11" type="ORF">ALQ11_101285</name>
    <name evidence="10" type="ORF">ALQ41_101384</name>
</gene>
<evidence type="ECO:0000256" key="1">
    <source>
        <dbReference type="ARBA" id="ARBA00004651"/>
    </source>
</evidence>
<feature type="transmembrane region" description="Helical" evidence="8">
    <location>
        <begin position="82"/>
        <end position="105"/>
    </location>
</feature>
<evidence type="ECO:0000313" key="11">
    <source>
        <dbReference type="EMBL" id="RMQ08683.1"/>
    </source>
</evidence>
<dbReference type="InterPro" id="IPR002781">
    <property type="entry name" value="TM_pro_TauE-like"/>
</dbReference>
<feature type="transmembrane region" description="Helical" evidence="8">
    <location>
        <begin position="150"/>
        <end position="172"/>
    </location>
</feature>
<evidence type="ECO:0000256" key="9">
    <source>
        <dbReference type="SAM" id="MobiDB-lite"/>
    </source>
</evidence>
<evidence type="ECO:0000256" key="8">
    <source>
        <dbReference type="RuleBase" id="RU363041"/>
    </source>
</evidence>
<dbReference type="GO" id="GO:0005886">
    <property type="term" value="C:plasma membrane"/>
    <property type="evidence" value="ECO:0007669"/>
    <property type="project" value="UniProtKB-SubCell"/>
</dbReference>
<evidence type="ECO:0000256" key="5">
    <source>
        <dbReference type="ARBA" id="ARBA00022692"/>
    </source>
</evidence>
<organism evidence="10 13">
    <name type="scientific">Pseudomonas savastanoi pv. glycinea</name>
    <name type="common">Pseudomonas syringae pv. glycinea</name>
    <dbReference type="NCBI Taxonomy" id="318"/>
    <lineage>
        <taxon>Bacteria</taxon>
        <taxon>Pseudomonadati</taxon>
        <taxon>Pseudomonadota</taxon>
        <taxon>Gammaproteobacteria</taxon>
        <taxon>Pseudomonadales</taxon>
        <taxon>Pseudomonadaceae</taxon>
        <taxon>Pseudomonas</taxon>
    </lineage>
</organism>
<evidence type="ECO:0000313" key="12">
    <source>
        <dbReference type="Proteomes" id="UP000272471"/>
    </source>
</evidence>
<keyword evidence="5 8" id="KW-0812">Transmembrane</keyword>
<keyword evidence="6 8" id="KW-1133">Transmembrane helix</keyword>
<evidence type="ECO:0000256" key="6">
    <source>
        <dbReference type="ARBA" id="ARBA00022989"/>
    </source>
</evidence>
<dbReference type="Proteomes" id="UP000280599">
    <property type="component" value="Unassembled WGS sequence"/>
</dbReference>
<comment type="similarity">
    <text evidence="2 8">Belongs to the 4-toluene sulfonate uptake permease (TSUP) (TC 2.A.102) family.</text>
</comment>
<dbReference type="PANTHER" id="PTHR30269:SF25">
    <property type="entry name" value="MEMBRANE TRANSPORTER PROTEIN-RELATED"/>
    <property type="match status" value="1"/>
</dbReference>
<proteinExistence type="inferred from homology"/>
<feature type="transmembrane region" description="Helical" evidence="8">
    <location>
        <begin position="262"/>
        <end position="292"/>
    </location>
</feature>
<comment type="subcellular location">
    <subcellularLocation>
        <location evidence="1 8">Cell membrane</location>
        <topology evidence="1 8">Multi-pass membrane protein</topology>
    </subcellularLocation>
</comment>
<feature type="compositionally biased region" description="Basic and acidic residues" evidence="9">
    <location>
        <begin position="13"/>
        <end position="24"/>
    </location>
</feature>
<keyword evidence="4 8" id="KW-1003">Cell membrane</keyword>
<feature type="transmembrane region" description="Helical" evidence="8">
    <location>
        <begin position="304"/>
        <end position="322"/>
    </location>
</feature>
<name>A0A3M3I4S1_PSESG</name>
<dbReference type="EMBL" id="RBQX01000319">
    <property type="protein sequence ID" value="RMQ08683.1"/>
    <property type="molecule type" value="Genomic_DNA"/>
</dbReference>
<evidence type="ECO:0000313" key="13">
    <source>
        <dbReference type="Proteomes" id="UP000280599"/>
    </source>
</evidence>
<evidence type="ECO:0000256" key="7">
    <source>
        <dbReference type="ARBA" id="ARBA00023136"/>
    </source>
</evidence>
<dbReference type="EMBL" id="RBPT01000424">
    <property type="protein sequence ID" value="RMO38937.1"/>
    <property type="molecule type" value="Genomic_DNA"/>
</dbReference>
<dbReference type="PANTHER" id="PTHR30269">
    <property type="entry name" value="TRANSMEMBRANE PROTEIN YFCA"/>
    <property type="match status" value="1"/>
</dbReference>
<evidence type="ECO:0000256" key="2">
    <source>
        <dbReference type="ARBA" id="ARBA00009142"/>
    </source>
</evidence>
<protein>
    <recommendedName>
        <fullName evidence="8">Probable membrane transporter protein</fullName>
    </recommendedName>
</protein>
<dbReference type="AlphaFoldDB" id="A0A3M3I4S1"/>
<dbReference type="InterPro" id="IPR052017">
    <property type="entry name" value="TSUP"/>
</dbReference>
<evidence type="ECO:0000313" key="10">
    <source>
        <dbReference type="EMBL" id="RMO38937.1"/>
    </source>
</evidence>
<feature type="region of interest" description="Disordered" evidence="9">
    <location>
        <begin position="1"/>
        <end position="26"/>
    </location>
</feature>
<keyword evidence="3" id="KW-0813">Transport</keyword>
<accession>A0A3M3I4S1</accession>
<reference evidence="12 13" key="1">
    <citation type="submission" date="2018-08" db="EMBL/GenBank/DDBJ databases">
        <title>Recombination of ecologically and evolutionarily significant loci maintains genetic cohesion in the Pseudomonas syringae species complex.</title>
        <authorList>
            <person name="Dillon M."/>
            <person name="Thakur S."/>
            <person name="Almeida R.N.D."/>
            <person name="Weir B.S."/>
            <person name="Guttman D.S."/>
        </authorList>
    </citation>
    <scope>NUCLEOTIDE SEQUENCE [LARGE SCALE GENOMIC DNA]</scope>
    <source>
        <strain evidence="11 12">ICMP 4182</strain>
        <strain evidence="10 13">ICMP 867</strain>
    </source>
</reference>
<dbReference type="Proteomes" id="UP000272471">
    <property type="component" value="Unassembled WGS sequence"/>
</dbReference>
<evidence type="ECO:0000256" key="4">
    <source>
        <dbReference type="ARBA" id="ARBA00022475"/>
    </source>
</evidence>
<sequence>MRQGQPWSGLRRSLADRASGDCHSPRRRRAALGRAQRYLTSCNAWQGGRMRHIQAAILPPPAAPISTLATMPFELSVDLTTLAILAVVAFIAGFIDAIAGGGGLLTTPALMTAGLPPHLVLGTNKLSSTFGSATASFTFYRRKLFHPRQWIHAVVGTAVGAAAGAVIAHYLPAEWLNQMLPVIVFGCGLYLLFGGTPKAPLDSNAPIKKKWQLPQGLGLGFYDGVAGPGTGAFWTVSTLLLYPVDLVKASGVARSMNFVSNAVALSVFIFSGQVDYIIGLSMGLAVMLGAYFGAGTAIKGGAKFIRPVFITVVLGLTVRLAWQHWFGGA</sequence>
<dbReference type="Pfam" id="PF01925">
    <property type="entry name" value="TauE"/>
    <property type="match status" value="1"/>
</dbReference>
<comment type="caution">
    <text evidence="10">The sequence shown here is derived from an EMBL/GenBank/DDBJ whole genome shotgun (WGS) entry which is preliminary data.</text>
</comment>
<evidence type="ECO:0000256" key="3">
    <source>
        <dbReference type="ARBA" id="ARBA00022448"/>
    </source>
</evidence>
<feature type="transmembrane region" description="Helical" evidence="8">
    <location>
        <begin position="178"/>
        <end position="196"/>
    </location>
</feature>
<feature type="transmembrane region" description="Helical" evidence="8">
    <location>
        <begin position="217"/>
        <end position="242"/>
    </location>
</feature>